<protein>
    <submittedName>
        <fullName evidence="2">Uncharacterized protein</fullName>
    </submittedName>
</protein>
<keyword evidence="3" id="KW-1185">Reference proteome</keyword>
<name>A0A9P9R8H2_FUSRE</name>
<organism evidence="2 3">
    <name type="scientific">Fusarium redolens</name>
    <dbReference type="NCBI Taxonomy" id="48865"/>
    <lineage>
        <taxon>Eukaryota</taxon>
        <taxon>Fungi</taxon>
        <taxon>Dikarya</taxon>
        <taxon>Ascomycota</taxon>
        <taxon>Pezizomycotina</taxon>
        <taxon>Sordariomycetes</taxon>
        <taxon>Hypocreomycetidae</taxon>
        <taxon>Hypocreales</taxon>
        <taxon>Nectriaceae</taxon>
        <taxon>Fusarium</taxon>
        <taxon>Fusarium redolens species complex</taxon>
    </lineage>
</organism>
<accession>A0A9P9R8H2</accession>
<sequence length="152" mass="17128">MVWNQKGRNRATRASGFGGGLGIVINERTTPRGNSMKFSLEWVMELGTGPQWGPHDGDRRVQTPGKGSKTQDRDKQGKERQDSRRTPNDEQQSVRKEAKERRHWGQPRDVGVRCWCLAPHTHARGICLARDRTILGNRNQRLDGPFGSGDVS</sequence>
<comment type="caution">
    <text evidence="2">The sequence shown here is derived from an EMBL/GenBank/DDBJ whole genome shotgun (WGS) entry which is preliminary data.</text>
</comment>
<evidence type="ECO:0000313" key="2">
    <source>
        <dbReference type="EMBL" id="KAH7269707.1"/>
    </source>
</evidence>
<feature type="region of interest" description="Disordered" evidence="1">
    <location>
        <begin position="1"/>
        <end position="27"/>
    </location>
</feature>
<feature type="compositionally biased region" description="Basic and acidic residues" evidence="1">
    <location>
        <begin position="69"/>
        <end position="100"/>
    </location>
</feature>
<gene>
    <name evidence="2" type="ORF">BKA55DRAFT_532350</name>
</gene>
<feature type="region of interest" description="Disordered" evidence="1">
    <location>
        <begin position="47"/>
        <end position="106"/>
    </location>
</feature>
<dbReference type="GeneID" id="70219280"/>
<dbReference type="EMBL" id="JAGMUX010000001">
    <property type="protein sequence ID" value="KAH7269707.1"/>
    <property type="molecule type" value="Genomic_DNA"/>
</dbReference>
<evidence type="ECO:0000256" key="1">
    <source>
        <dbReference type="SAM" id="MobiDB-lite"/>
    </source>
</evidence>
<evidence type="ECO:0000313" key="3">
    <source>
        <dbReference type="Proteomes" id="UP000720189"/>
    </source>
</evidence>
<dbReference type="RefSeq" id="XP_046056475.1">
    <property type="nucleotide sequence ID" value="XM_046189326.1"/>
</dbReference>
<dbReference type="Proteomes" id="UP000720189">
    <property type="component" value="Unassembled WGS sequence"/>
</dbReference>
<reference evidence="2" key="1">
    <citation type="journal article" date="2021" name="Nat. Commun.">
        <title>Genetic determinants of endophytism in the Arabidopsis root mycobiome.</title>
        <authorList>
            <person name="Mesny F."/>
            <person name="Miyauchi S."/>
            <person name="Thiergart T."/>
            <person name="Pickel B."/>
            <person name="Atanasova L."/>
            <person name="Karlsson M."/>
            <person name="Huettel B."/>
            <person name="Barry K.W."/>
            <person name="Haridas S."/>
            <person name="Chen C."/>
            <person name="Bauer D."/>
            <person name="Andreopoulos W."/>
            <person name="Pangilinan J."/>
            <person name="LaButti K."/>
            <person name="Riley R."/>
            <person name="Lipzen A."/>
            <person name="Clum A."/>
            <person name="Drula E."/>
            <person name="Henrissat B."/>
            <person name="Kohler A."/>
            <person name="Grigoriev I.V."/>
            <person name="Martin F.M."/>
            <person name="Hacquard S."/>
        </authorList>
    </citation>
    <scope>NUCLEOTIDE SEQUENCE</scope>
    <source>
        <strain evidence="2">MPI-CAGE-AT-0023</strain>
    </source>
</reference>
<proteinExistence type="predicted"/>
<dbReference type="AlphaFoldDB" id="A0A9P9R8H2"/>